<dbReference type="EMBL" id="UOEP01000001">
    <property type="protein sequence ID" value="VAW12271.1"/>
    <property type="molecule type" value="Genomic_DNA"/>
</dbReference>
<dbReference type="InterPro" id="IPR004603">
    <property type="entry name" value="DNA_mismatch_endonuc_vsr"/>
</dbReference>
<accession>A0A3B0T0I7</accession>
<gene>
    <name evidence="7" type="ORF">MNBD_BACTEROID01-1532</name>
</gene>
<dbReference type="GO" id="GO:0006298">
    <property type="term" value="P:mismatch repair"/>
    <property type="evidence" value="ECO:0007669"/>
    <property type="project" value="InterPro"/>
</dbReference>
<evidence type="ECO:0000256" key="3">
    <source>
        <dbReference type="ARBA" id="ARBA00022763"/>
    </source>
</evidence>
<dbReference type="AlphaFoldDB" id="A0A3B0T0I7"/>
<keyword evidence="5" id="KW-0234">DNA repair</keyword>
<dbReference type="CDD" id="cd00221">
    <property type="entry name" value="Vsr"/>
    <property type="match status" value="1"/>
</dbReference>
<name>A0A3B0T0I7_9ZZZZ</name>
<keyword evidence="1" id="KW-0540">Nuclease</keyword>
<dbReference type="InterPro" id="IPR007569">
    <property type="entry name" value="DUF559"/>
</dbReference>
<evidence type="ECO:0000256" key="5">
    <source>
        <dbReference type="ARBA" id="ARBA00023204"/>
    </source>
</evidence>
<evidence type="ECO:0000256" key="2">
    <source>
        <dbReference type="ARBA" id="ARBA00022759"/>
    </source>
</evidence>
<evidence type="ECO:0000256" key="1">
    <source>
        <dbReference type="ARBA" id="ARBA00022722"/>
    </source>
</evidence>
<protein>
    <submittedName>
        <fullName evidence="7">Very-short-patch mismatch repair endonuclease (G-T specific)</fullName>
    </submittedName>
</protein>
<dbReference type="InterPro" id="IPR011335">
    <property type="entry name" value="Restrct_endonuc-II-like"/>
</dbReference>
<dbReference type="GO" id="GO:0016787">
    <property type="term" value="F:hydrolase activity"/>
    <property type="evidence" value="ECO:0007669"/>
    <property type="project" value="UniProtKB-KW"/>
</dbReference>
<evidence type="ECO:0000259" key="6">
    <source>
        <dbReference type="Pfam" id="PF04480"/>
    </source>
</evidence>
<keyword evidence="3" id="KW-0227">DNA damage</keyword>
<proteinExistence type="predicted"/>
<dbReference type="GO" id="GO:0004519">
    <property type="term" value="F:endonuclease activity"/>
    <property type="evidence" value="ECO:0007669"/>
    <property type="project" value="UniProtKB-KW"/>
</dbReference>
<evidence type="ECO:0000256" key="4">
    <source>
        <dbReference type="ARBA" id="ARBA00022801"/>
    </source>
</evidence>
<organism evidence="7">
    <name type="scientific">hydrothermal vent metagenome</name>
    <dbReference type="NCBI Taxonomy" id="652676"/>
    <lineage>
        <taxon>unclassified sequences</taxon>
        <taxon>metagenomes</taxon>
        <taxon>ecological metagenomes</taxon>
    </lineage>
</organism>
<keyword evidence="4" id="KW-0378">Hydrolase</keyword>
<dbReference type="Pfam" id="PF04480">
    <property type="entry name" value="DUF559"/>
    <property type="match status" value="1"/>
</dbReference>
<reference evidence="7" key="1">
    <citation type="submission" date="2018-06" db="EMBL/GenBank/DDBJ databases">
        <authorList>
            <person name="Zhirakovskaya E."/>
        </authorList>
    </citation>
    <scope>NUCLEOTIDE SEQUENCE</scope>
</reference>
<dbReference type="Gene3D" id="3.40.960.10">
    <property type="entry name" value="VSR Endonuclease"/>
    <property type="match status" value="1"/>
</dbReference>
<dbReference type="Pfam" id="PF03852">
    <property type="entry name" value="Vsr"/>
    <property type="match status" value="1"/>
</dbReference>
<dbReference type="SUPFAM" id="SSF52980">
    <property type="entry name" value="Restriction endonuclease-like"/>
    <property type="match status" value="1"/>
</dbReference>
<evidence type="ECO:0000313" key="7">
    <source>
        <dbReference type="EMBL" id="VAW12271.1"/>
    </source>
</evidence>
<dbReference type="PIRSF" id="PIRSF018267">
    <property type="entry name" value="VSR_endonuc"/>
    <property type="match status" value="1"/>
</dbReference>
<sequence length="147" mass="17767">MKTKYGFETTEERSRLMGKIRSKDTTPELALRKLLWNAGVRYRKNVKKLPGTPDLVILKYKLAIFIDGEFWHGFNWDEKKQKLKSNREYWIPKIEKNIARDASVNRKLEYLGFKIIRFWQHEIEQNPAMCYLKVIQEIEQRKNFKTK</sequence>
<dbReference type="NCBIfam" id="TIGR00632">
    <property type="entry name" value="vsr"/>
    <property type="match status" value="1"/>
</dbReference>
<feature type="domain" description="DUF559" evidence="6">
    <location>
        <begin position="96"/>
        <end position="138"/>
    </location>
</feature>
<keyword evidence="2 7" id="KW-0255">Endonuclease</keyword>